<dbReference type="RefSeq" id="WP_173501892.1">
    <property type="nucleotide sequence ID" value="NZ_JABSOD010000015.1"/>
</dbReference>
<dbReference type="AlphaFoldDB" id="A0A7Y5ATH8"/>
<reference evidence="1 2" key="1">
    <citation type="submission" date="2020-06" db="EMBL/GenBank/DDBJ databases">
        <title>Rheinheimera sp. nov., a marine bacterium isolated from coastal.</title>
        <authorList>
            <person name="Yu Q."/>
            <person name="Qi Y."/>
            <person name="Pu J."/>
        </authorList>
    </citation>
    <scope>NUCLEOTIDE SEQUENCE [LARGE SCALE GENOMIC DNA]</scope>
    <source>
        <strain evidence="1 2">YQF-2</strain>
    </source>
</reference>
<keyword evidence="2" id="KW-1185">Reference proteome</keyword>
<dbReference type="Pfam" id="PF14907">
    <property type="entry name" value="NTP_transf_5"/>
    <property type="match status" value="1"/>
</dbReference>
<name>A0A7Y5ATH8_9GAMM</name>
<gene>
    <name evidence="1" type="ORF">HRH59_13965</name>
</gene>
<evidence type="ECO:0000313" key="2">
    <source>
        <dbReference type="Proteomes" id="UP000523161"/>
    </source>
</evidence>
<dbReference type="EMBL" id="JABSOD010000015">
    <property type="protein sequence ID" value="NRQ43656.1"/>
    <property type="molecule type" value="Genomic_DNA"/>
</dbReference>
<proteinExistence type="predicted"/>
<sequence>MTSHTLQFFRSPGHYAANAGATDWTQLLTELRKHGLLAKAYFKLYQCEGYPQIPLAVRRQLGSGARYAAKQQQSLFAELMQLEMLVQQAEHPCLLLKGAAYRALALPVSFGRLFSDIDVLVPAAFFTKFKNRLFFKGFYEPELPEYDRQYYLRWSHQHPPLQHFDRDTVIDLHHQIFPAASATKINIERFFLQAEEVAGSAFKVPCLEHMFIHASVHLFWQEETHRSLKDIIDLNELFLDVVAADKLESLAAEAQQTGTVKAVNNVIYVLAKLFDHDMAAYFALKSSSRPQRLISWLFVRTLTDTGPLAAICKMLWFVRGHSLKMRWYILLYHSVAKPAFYLKRWLLKSA</sequence>
<organism evidence="1 2">
    <name type="scientific">Rheinheimera lutimaris</name>
    <dbReference type="NCBI Taxonomy" id="2740584"/>
    <lineage>
        <taxon>Bacteria</taxon>
        <taxon>Pseudomonadati</taxon>
        <taxon>Pseudomonadota</taxon>
        <taxon>Gammaproteobacteria</taxon>
        <taxon>Chromatiales</taxon>
        <taxon>Chromatiaceae</taxon>
        <taxon>Rheinheimera</taxon>
    </lineage>
</organism>
<accession>A0A7Y5ATH8</accession>
<dbReference type="Proteomes" id="UP000523161">
    <property type="component" value="Unassembled WGS sequence"/>
</dbReference>
<comment type="caution">
    <text evidence="1">The sequence shown here is derived from an EMBL/GenBank/DDBJ whole genome shotgun (WGS) entry which is preliminary data.</text>
</comment>
<protein>
    <submittedName>
        <fullName evidence="1">Nucleotidyltransferase family protein</fullName>
    </submittedName>
</protein>
<dbReference type="GO" id="GO:0016740">
    <property type="term" value="F:transferase activity"/>
    <property type="evidence" value="ECO:0007669"/>
    <property type="project" value="UniProtKB-KW"/>
</dbReference>
<evidence type="ECO:0000313" key="1">
    <source>
        <dbReference type="EMBL" id="NRQ43656.1"/>
    </source>
</evidence>
<keyword evidence="1" id="KW-0808">Transferase</keyword>
<dbReference type="InterPro" id="IPR039498">
    <property type="entry name" value="NTP_transf_5"/>
</dbReference>